<dbReference type="InterPro" id="IPR035992">
    <property type="entry name" value="Ricin_B-like_lectins"/>
</dbReference>
<organism evidence="3 4">
    <name type="scientific">Streptomyces kronopolitis</name>
    <dbReference type="NCBI Taxonomy" id="1612435"/>
    <lineage>
        <taxon>Bacteria</taxon>
        <taxon>Bacillati</taxon>
        <taxon>Actinomycetota</taxon>
        <taxon>Actinomycetes</taxon>
        <taxon>Kitasatosporales</taxon>
        <taxon>Streptomycetaceae</taxon>
        <taxon>Streptomyces</taxon>
    </lineage>
</organism>
<feature type="chain" id="PRO_5047281588" description="Ricin B lectin domain-containing protein" evidence="2">
    <location>
        <begin position="35"/>
        <end position="183"/>
    </location>
</feature>
<dbReference type="Proteomes" id="UP000600080">
    <property type="component" value="Unassembled WGS sequence"/>
</dbReference>
<evidence type="ECO:0000313" key="4">
    <source>
        <dbReference type="Proteomes" id="UP000600080"/>
    </source>
</evidence>
<dbReference type="PROSITE" id="PS51257">
    <property type="entry name" value="PROKAR_LIPOPROTEIN"/>
    <property type="match status" value="1"/>
</dbReference>
<keyword evidence="2" id="KW-0732">Signal</keyword>
<dbReference type="SUPFAM" id="SSF50370">
    <property type="entry name" value="Ricin B-like lectins"/>
    <property type="match status" value="1"/>
</dbReference>
<protein>
    <recommendedName>
        <fullName evidence="5">Ricin B lectin domain-containing protein</fullName>
    </recommendedName>
</protein>
<comment type="caution">
    <text evidence="3">The sequence shown here is derived from an EMBL/GenBank/DDBJ whole genome shotgun (WGS) entry which is preliminary data.</text>
</comment>
<keyword evidence="4" id="KW-1185">Reference proteome</keyword>
<proteinExistence type="predicted"/>
<dbReference type="RefSeq" id="WP_189095903.1">
    <property type="nucleotide sequence ID" value="NZ_BMND01000002.1"/>
</dbReference>
<evidence type="ECO:0008006" key="5">
    <source>
        <dbReference type="Google" id="ProtNLM"/>
    </source>
</evidence>
<evidence type="ECO:0000256" key="2">
    <source>
        <dbReference type="SAM" id="SignalP"/>
    </source>
</evidence>
<feature type="compositionally biased region" description="Basic and acidic residues" evidence="1">
    <location>
        <begin position="152"/>
        <end position="163"/>
    </location>
</feature>
<reference evidence="4" key="1">
    <citation type="journal article" date="2019" name="Int. J. Syst. Evol. Microbiol.">
        <title>The Global Catalogue of Microorganisms (GCM) 10K type strain sequencing project: providing services to taxonomists for standard genome sequencing and annotation.</title>
        <authorList>
            <consortium name="The Broad Institute Genomics Platform"/>
            <consortium name="The Broad Institute Genome Sequencing Center for Infectious Disease"/>
            <person name="Wu L."/>
            <person name="Ma J."/>
        </authorList>
    </citation>
    <scope>NUCLEOTIDE SEQUENCE [LARGE SCALE GENOMIC DNA]</scope>
    <source>
        <strain evidence="4">CGMCC 4.7323</strain>
    </source>
</reference>
<feature type="signal peptide" evidence="2">
    <location>
        <begin position="1"/>
        <end position="34"/>
    </location>
</feature>
<feature type="region of interest" description="Disordered" evidence="1">
    <location>
        <begin position="147"/>
        <end position="166"/>
    </location>
</feature>
<evidence type="ECO:0000256" key="1">
    <source>
        <dbReference type="SAM" id="MobiDB-lite"/>
    </source>
</evidence>
<gene>
    <name evidence="3" type="ORF">GCM10012285_05810</name>
</gene>
<accession>A0ABQ2J0V6</accession>
<dbReference type="EMBL" id="BMND01000002">
    <property type="protein sequence ID" value="GGN34035.1"/>
    <property type="molecule type" value="Genomic_DNA"/>
</dbReference>
<name>A0ABQ2J0V6_9ACTN</name>
<sequence>MARFRRISRAAKIAAVAGMTAACLTVLPGTSAVAAARSSSGAVLIANGLWSDRILCASPNDDSVWLQSITFGNPYCQWIQIGDNGHFTLFNLAKNKVMAYEGGNEGPLVMEGLSFPTRVQQQFSFGGRESWGASALQSSLDIGQNVDAKNSYNDDPRTTEPVHTRGWRHGHQMELTWNTVSVS</sequence>
<dbReference type="GeneID" id="301546474"/>
<evidence type="ECO:0000313" key="3">
    <source>
        <dbReference type="EMBL" id="GGN34035.1"/>
    </source>
</evidence>